<evidence type="ECO:0000256" key="5">
    <source>
        <dbReference type="ARBA" id="ARBA00022989"/>
    </source>
</evidence>
<dbReference type="PROSITE" id="PS50850">
    <property type="entry name" value="MFS"/>
    <property type="match status" value="1"/>
</dbReference>
<evidence type="ECO:0000256" key="4">
    <source>
        <dbReference type="ARBA" id="ARBA00022692"/>
    </source>
</evidence>
<sequence length="416" mass="44956">MFRLKLALPSFEKRIRWILSGYTISLIGTGMTEPYLFLYLYQLRDIPLNLSGMIIGASGMAGVLSIPISGFMADFVGKKQVFLSALILDAAGRILFAFTFNEEIAFLAAFLSGAGAAGAWNALSVILADSAGQAQKASIFGVAFALQNLGSGLGAATSGIVVNKLSVFSFQFIFLLDAATFILFALFGQKWILNDHQNGLNRHRKKHRSPFSSYQFGANGKVLSVLSFCYLTIALVMTGITSTVFPQWSTAQAHVPANTIGDAFGINSMVIVLGQLFILRLVKHVRRTRVIGIATLIFATAYLMIFISGFLKPTPASIGFFFSFAITAVGETLLFSSLPALVNDLASENLRGRYNSMINASWQLGSILGPILAGLALSLHLAALLFLVFISALILLVPFLIVLEHWIPNNSVNLGH</sequence>
<dbReference type="SUPFAM" id="SSF103473">
    <property type="entry name" value="MFS general substrate transporter"/>
    <property type="match status" value="1"/>
</dbReference>
<keyword evidence="4 7" id="KW-0812">Transmembrane</keyword>
<keyword evidence="2" id="KW-0813">Transport</keyword>
<dbReference type="InterPro" id="IPR050171">
    <property type="entry name" value="MFS_Transporters"/>
</dbReference>
<keyword evidence="6 7" id="KW-0472">Membrane</keyword>
<dbReference type="RefSeq" id="WP_135348847.1">
    <property type="nucleotide sequence ID" value="NZ_SRJD01000012.1"/>
</dbReference>
<feature type="transmembrane region" description="Helical" evidence="7">
    <location>
        <begin position="168"/>
        <end position="193"/>
    </location>
</feature>
<accession>A0A4Z0GMV4</accession>
<dbReference type="PANTHER" id="PTHR23517">
    <property type="entry name" value="RESISTANCE PROTEIN MDTM, PUTATIVE-RELATED-RELATED"/>
    <property type="match status" value="1"/>
</dbReference>
<comment type="caution">
    <text evidence="9">The sequence shown here is derived from an EMBL/GenBank/DDBJ whole genome shotgun (WGS) entry which is preliminary data.</text>
</comment>
<evidence type="ECO:0000256" key="2">
    <source>
        <dbReference type="ARBA" id="ARBA00022448"/>
    </source>
</evidence>
<evidence type="ECO:0000256" key="6">
    <source>
        <dbReference type="ARBA" id="ARBA00023136"/>
    </source>
</evidence>
<feature type="transmembrane region" description="Helical" evidence="7">
    <location>
        <begin position="290"/>
        <end position="311"/>
    </location>
</feature>
<dbReference type="GO" id="GO:0022857">
    <property type="term" value="F:transmembrane transporter activity"/>
    <property type="evidence" value="ECO:0007669"/>
    <property type="project" value="InterPro"/>
</dbReference>
<feature type="transmembrane region" description="Helical" evidence="7">
    <location>
        <begin position="354"/>
        <end position="377"/>
    </location>
</feature>
<dbReference type="Proteomes" id="UP000298347">
    <property type="component" value="Unassembled WGS sequence"/>
</dbReference>
<feature type="transmembrane region" description="Helical" evidence="7">
    <location>
        <begin position="260"/>
        <end position="278"/>
    </location>
</feature>
<dbReference type="GO" id="GO:0005886">
    <property type="term" value="C:plasma membrane"/>
    <property type="evidence" value="ECO:0007669"/>
    <property type="project" value="UniProtKB-SubCell"/>
</dbReference>
<feature type="transmembrane region" description="Helical" evidence="7">
    <location>
        <begin position="104"/>
        <end position="127"/>
    </location>
</feature>
<feature type="transmembrane region" description="Helical" evidence="7">
    <location>
        <begin position="383"/>
        <end position="403"/>
    </location>
</feature>
<evidence type="ECO:0000313" key="10">
    <source>
        <dbReference type="Proteomes" id="UP000298347"/>
    </source>
</evidence>
<dbReference type="InterPro" id="IPR036259">
    <property type="entry name" value="MFS_trans_sf"/>
</dbReference>
<dbReference type="OrthoDB" id="8952229at2"/>
<evidence type="ECO:0000256" key="7">
    <source>
        <dbReference type="SAM" id="Phobius"/>
    </source>
</evidence>
<comment type="subcellular location">
    <subcellularLocation>
        <location evidence="1">Cell membrane</location>
        <topology evidence="1">Multi-pass membrane protein</topology>
    </subcellularLocation>
</comment>
<keyword evidence="10" id="KW-1185">Reference proteome</keyword>
<keyword evidence="5 7" id="KW-1133">Transmembrane helix</keyword>
<dbReference type="Gene3D" id="1.20.1250.20">
    <property type="entry name" value="MFS general substrate transporter like domains"/>
    <property type="match status" value="1"/>
</dbReference>
<evidence type="ECO:0000256" key="1">
    <source>
        <dbReference type="ARBA" id="ARBA00004651"/>
    </source>
</evidence>
<dbReference type="PANTHER" id="PTHR23517:SF2">
    <property type="entry name" value="MULTIDRUG RESISTANCE PROTEIN MDTH"/>
    <property type="match status" value="1"/>
</dbReference>
<name>A0A4Z0GMV4_9BACL</name>
<gene>
    <name evidence="9" type="ORF">E4665_11030</name>
</gene>
<dbReference type="Pfam" id="PF07690">
    <property type="entry name" value="MFS_1"/>
    <property type="match status" value="1"/>
</dbReference>
<feature type="transmembrane region" description="Helical" evidence="7">
    <location>
        <begin position="214"/>
        <end position="240"/>
    </location>
</feature>
<reference evidence="9 10" key="1">
    <citation type="journal article" date="2015" name="Int. J. Syst. Evol. Microbiol.">
        <title>Sporolactobacillus shoreae sp. nov. and Sporolactobacillus spathodeae sp. nov., two spore-forming lactic acid bacteria isolated from tree barks in Thailand.</title>
        <authorList>
            <person name="Thamacharoensuk T."/>
            <person name="Kitahara M."/>
            <person name="Ohkuma M."/>
            <person name="Thongchul N."/>
            <person name="Tanasupawat S."/>
        </authorList>
    </citation>
    <scope>NUCLEOTIDE SEQUENCE [LARGE SCALE GENOMIC DNA]</scope>
    <source>
        <strain evidence="9 10">BK92</strain>
    </source>
</reference>
<dbReference type="InterPro" id="IPR011701">
    <property type="entry name" value="MFS"/>
</dbReference>
<protein>
    <submittedName>
        <fullName evidence="9">MFS transporter</fullName>
    </submittedName>
</protein>
<dbReference type="AlphaFoldDB" id="A0A4Z0GMV4"/>
<feature type="transmembrane region" description="Helical" evidence="7">
    <location>
        <begin position="317"/>
        <end position="342"/>
    </location>
</feature>
<dbReference type="EMBL" id="SRJD01000012">
    <property type="protein sequence ID" value="TGA97637.1"/>
    <property type="molecule type" value="Genomic_DNA"/>
</dbReference>
<feature type="domain" description="Major facilitator superfamily (MFS) profile" evidence="8">
    <location>
        <begin position="1"/>
        <end position="406"/>
    </location>
</feature>
<proteinExistence type="predicted"/>
<keyword evidence="3" id="KW-1003">Cell membrane</keyword>
<evidence type="ECO:0000256" key="3">
    <source>
        <dbReference type="ARBA" id="ARBA00022475"/>
    </source>
</evidence>
<feature type="transmembrane region" description="Helical" evidence="7">
    <location>
        <begin position="53"/>
        <end position="73"/>
    </location>
</feature>
<feature type="transmembrane region" description="Helical" evidence="7">
    <location>
        <begin position="80"/>
        <end position="98"/>
    </location>
</feature>
<feature type="transmembrane region" description="Helical" evidence="7">
    <location>
        <begin position="139"/>
        <end position="162"/>
    </location>
</feature>
<feature type="transmembrane region" description="Helical" evidence="7">
    <location>
        <begin position="21"/>
        <end position="41"/>
    </location>
</feature>
<evidence type="ECO:0000259" key="8">
    <source>
        <dbReference type="PROSITE" id="PS50850"/>
    </source>
</evidence>
<evidence type="ECO:0000313" key="9">
    <source>
        <dbReference type="EMBL" id="TGA97637.1"/>
    </source>
</evidence>
<dbReference type="InterPro" id="IPR020846">
    <property type="entry name" value="MFS_dom"/>
</dbReference>
<organism evidence="9 10">
    <name type="scientific">Sporolactobacillus shoreae</name>
    <dbReference type="NCBI Taxonomy" id="1465501"/>
    <lineage>
        <taxon>Bacteria</taxon>
        <taxon>Bacillati</taxon>
        <taxon>Bacillota</taxon>
        <taxon>Bacilli</taxon>
        <taxon>Bacillales</taxon>
        <taxon>Sporolactobacillaceae</taxon>
        <taxon>Sporolactobacillus</taxon>
    </lineage>
</organism>